<evidence type="ECO:0000313" key="2">
    <source>
        <dbReference type="EMBL" id="GAC15106.1"/>
    </source>
</evidence>
<gene>
    <name evidence="2" type="ORF">GLIP_2480</name>
</gene>
<dbReference type="AlphaFoldDB" id="K6XTU3"/>
<proteinExistence type="predicted"/>
<dbReference type="eggNOG" id="COG1073">
    <property type="taxonomic scope" value="Bacteria"/>
</dbReference>
<organism evidence="2 3">
    <name type="scientific">Aliiglaciecola lipolytica E3</name>
    <dbReference type="NCBI Taxonomy" id="1127673"/>
    <lineage>
        <taxon>Bacteria</taxon>
        <taxon>Pseudomonadati</taxon>
        <taxon>Pseudomonadota</taxon>
        <taxon>Gammaproteobacteria</taxon>
        <taxon>Alteromonadales</taxon>
        <taxon>Alteromonadaceae</taxon>
        <taxon>Aliiglaciecola</taxon>
    </lineage>
</organism>
<comment type="caution">
    <text evidence="2">The sequence shown here is derived from an EMBL/GenBank/DDBJ whole genome shotgun (WGS) entry which is preliminary data.</text>
</comment>
<evidence type="ECO:0000259" key="1">
    <source>
        <dbReference type="Pfam" id="PF00561"/>
    </source>
</evidence>
<dbReference type="STRING" id="1127673.GLIP_2480"/>
<dbReference type="InterPro" id="IPR029058">
    <property type="entry name" value="AB_hydrolase_fold"/>
</dbReference>
<accession>K6XTU3</accession>
<dbReference type="OrthoDB" id="249225at2"/>
<name>K6XTU3_9ALTE</name>
<evidence type="ECO:0000313" key="3">
    <source>
        <dbReference type="Proteomes" id="UP000006334"/>
    </source>
</evidence>
<dbReference type="RefSeq" id="WP_008844911.1">
    <property type="nucleotide sequence ID" value="NZ_BAEN01000049.1"/>
</dbReference>
<sequence>MIKGFFLPSAEGNLFVSQYGQANPQKTILLLPSIFEELNLCRAVVTKQAIYLARQGYCVFCLDYLGTGDSEKEIEQVNVTTWRENIARVLQWLKSLEISSISLWGVRFGGLLALTELVEIQKVMPVKQVLLWKPVTKGKQFMTQFLRLKQANSMMQGEQKINWRDKILSGVNVEVAGYTITEDLLGSIDGLEVSKTLEITCPVSWLELASTSVTPAVQIQTQGWNQEYLDIRSIEGTAFWQIPEIFEQSQLHLPTFNALQGEL</sequence>
<feature type="domain" description="AB hydrolase-1" evidence="1">
    <location>
        <begin position="27"/>
        <end position="115"/>
    </location>
</feature>
<dbReference type="Proteomes" id="UP000006334">
    <property type="component" value="Unassembled WGS sequence"/>
</dbReference>
<protein>
    <recommendedName>
        <fullName evidence="1">AB hydrolase-1 domain-containing protein</fullName>
    </recommendedName>
</protein>
<keyword evidence="3" id="KW-1185">Reference proteome</keyword>
<dbReference type="Pfam" id="PF00561">
    <property type="entry name" value="Abhydrolase_1"/>
    <property type="match status" value="1"/>
</dbReference>
<dbReference type="InterPro" id="IPR000073">
    <property type="entry name" value="AB_hydrolase_1"/>
</dbReference>
<reference evidence="2 3" key="1">
    <citation type="journal article" date="2017" name="Antonie Van Leeuwenhoek">
        <title>Rhizobium rhizosphaerae sp. nov., a novel species isolated from rice rhizosphere.</title>
        <authorList>
            <person name="Zhao J.J."/>
            <person name="Zhang J."/>
            <person name="Zhang R.J."/>
            <person name="Zhang C.W."/>
            <person name="Yin H.Q."/>
            <person name="Zhang X.X."/>
        </authorList>
    </citation>
    <scope>NUCLEOTIDE SEQUENCE [LARGE SCALE GENOMIC DNA]</scope>
    <source>
        <strain evidence="2 3">E3</strain>
    </source>
</reference>
<dbReference type="EMBL" id="BAEN01000049">
    <property type="protein sequence ID" value="GAC15106.1"/>
    <property type="molecule type" value="Genomic_DNA"/>
</dbReference>
<dbReference type="Gene3D" id="3.40.50.1820">
    <property type="entry name" value="alpha/beta hydrolase"/>
    <property type="match status" value="1"/>
</dbReference>
<dbReference type="SUPFAM" id="SSF53474">
    <property type="entry name" value="alpha/beta-Hydrolases"/>
    <property type="match status" value="1"/>
</dbReference>